<protein>
    <submittedName>
        <fullName evidence="3">PTS system mannose/fructose/sorbose family transporter subunit IID</fullName>
    </submittedName>
</protein>
<dbReference type="InterPro" id="IPR004704">
    <property type="entry name" value="PTS_IID_man"/>
</dbReference>
<feature type="region of interest" description="Disordered" evidence="1">
    <location>
        <begin position="1"/>
        <end position="24"/>
    </location>
</feature>
<dbReference type="InterPro" id="IPR050303">
    <property type="entry name" value="GatZ_KbaZ_carbometab"/>
</dbReference>
<dbReference type="EMBL" id="WBJX01000003">
    <property type="protein sequence ID" value="KAB1637610.1"/>
    <property type="molecule type" value="Genomic_DNA"/>
</dbReference>
<dbReference type="GO" id="GO:0005886">
    <property type="term" value="C:plasma membrane"/>
    <property type="evidence" value="ECO:0007669"/>
    <property type="project" value="TreeGrafter"/>
</dbReference>
<accession>A0A7J5B161</accession>
<feature type="transmembrane region" description="Helical" evidence="2">
    <location>
        <begin position="161"/>
        <end position="179"/>
    </location>
</feature>
<dbReference type="OrthoDB" id="9811533at2"/>
<evidence type="ECO:0000256" key="2">
    <source>
        <dbReference type="SAM" id="Phobius"/>
    </source>
</evidence>
<dbReference type="Proteomes" id="UP000490386">
    <property type="component" value="Unassembled WGS sequence"/>
</dbReference>
<keyword evidence="2" id="KW-1133">Transmembrane helix</keyword>
<dbReference type="Pfam" id="PF03613">
    <property type="entry name" value="EIID-AGA"/>
    <property type="match status" value="1"/>
</dbReference>
<organism evidence="3 4">
    <name type="scientific">Pseudoclavibacter terrae</name>
    <dbReference type="NCBI Taxonomy" id="1530195"/>
    <lineage>
        <taxon>Bacteria</taxon>
        <taxon>Bacillati</taxon>
        <taxon>Actinomycetota</taxon>
        <taxon>Actinomycetes</taxon>
        <taxon>Micrococcales</taxon>
        <taxon>Microbacteriaceae</taxon>
        <taxon>Pseudoclavibacter</taxon>
    </lineage>
</organism>
<feature type="transmembrane region" description="Helical" evidence="2">
    <location>
        <begin position="271"/>
        <end position="293"/>
    </location>
</feature>
<evidence type="ECO:0000313" key="3">
    <source>
        <dbReference type="EMBL" id="KAB1637610.1"/>
    </source>
</evidence>
<dbReference type="PANTHER" id="PTHR32502:SF23">
    <property type="entry name" value="TRANSPORT PROTEIN, PTS SYSTEM"/>
    <property type="match status" value="1"/>
</dbReference>
<keyword evidence="2" id="KW-0472">Membrane</keyword>
<evidence type="ECO:0000313" key="4">
    <source>
        <dbReference type="Proteomes" id="UP000490386"/>
    </source>
</evidence>
<feature type="transmembrane region" description="Helical" evidence="2">
    <location>
        <begin position="246"/>
        <end position="264"/>
    </location>
</feature>
<dbReference type="PROSITE" id="PS51108">
    <property type="entry name" value="PTS_EIID"/>
    <property type="match status" value="1"/>
</dbReference>
<dbReference type="RefSeq" id="WP_151423805.1">
    <property type="nucleotide sequence ID" value="NZ_WBJX01000003.1"/>
</dbReference>
<dbReference type="AlphaFoldDB" id="A0A7J5B161"/>
<comment type="caution">
    <text evidence="3">The sequence shown here is derived from an EMBL/GenBank/DDBJ whole genome shotgun (WGS) entry which is preliminary data.</text>
</comment>
<evidence type="ECO:0000256" key="1">
    <source>
        <dbReference type="SAM" id="MobiDB-lite"/>
    </source>
</evidence>
<sequence length="294" mass="31035">MTSDTTAPGTHLDEVSPEAPTTQTGRITTAVLNRMYVRALSIEASFNYERQQGLGFAYSMIPAVRALYEKESDQAAALKKHLEFFNTTPYVAGAIVGVSTAVEEQLSQDPSLAPSTANSVKAALMGPLAGIGDSLYWGTIRLLVTGIGVSLAMAGNILGPIIFLLGFNLPVQLLSYLYLRSGYRFGTKLLQRISGSDAMSSLTYGAGIVGLMVIGGLTASMVSVYVPLQFEVGEGVSSIQTDVLDGIMPGILGLGAFWLVYWLLGKGWKTTWVLLAIFAVGLLGALTGVLGTAP</sequence>
<dbReference type="PANTHER" id="PTHR32502">
    <property type="entry name" value="N-ACETYLGALACTOSAMINE PERMEASE II COMPONENT-RELATED"/>
    <property type="match status" value="1"/>
</dbReference>
<reference evidence="3 4" key="1">
    <citation type="submission" date="2019-09" db="EMBL/GenBank/DDBJ databases">
        <title>Phylogeny of genus Pseudoclavibacter and closely related genus.</title>
        <authorList>
            <person name="Li Y."/>
        </authorList>
    </citation>
    <scope>NUCLEOTIDE SEQUENCE [LARGE SCALE GENOMIC DNA]</scope>
    <source>
        <strain evidence="3 4">THG-MD12</strain>
    </source>
</reference>
<keyword evidence="4" id="KW-1185">Reference proteome</keyword>
<keyword evidence="2" id="KW-0812">Transmembrane</keyword>
<gene>
    <name evidence="3" type="ORF">F8O03_10340</name>
</gene>
<feature type="transmembrane region" description="Helical" evidence="2">
    <location>
        <begin position="200"/>
        <end position="226"/>
    </location>
</feature>
<dbReference type="GO" id="GO:0009401">
    <property type="term" value="P:phosphoenolpyruvate-dependent sugar phosphotransferase system"/>
    <property type="evidence" value="ECO:0007669"/>
    <property type="project" value="InterPro"/>
</dbReference>
<name>A0A7J5B161_9MICO</name>
<proteinExistence type="predicted"/>